<evidence type="ECO:0000313" key="1">
    <source>
        <dbReference type="EMBL" id="MCC5603311.1"/>
    </source>
</evidence>
<dbReference type="EMBL" id="JAIVFQ010000073">
    <property type="protein sequence ID" value="MCC5603311.1"/>
    <property type="molecule type" value="Genomic_DNA"/>
</dbReference>
<sequence>MSVKKVATVFKEAINPSESLQQMVLAYTDYLKVAEQEQTKRREIDAWENETITKINAQRELLMAYLDRSFDERAENFRALFAVVDNAMPTAGYAYASGNNDQLALTLNSITEIAKSSPFKDLANLASVRAALDDPDHEWTF</sequence>
<dbReference type="RefSeq" id="WP_229488877.1">
    <property type="nucleotide sequence ID" value="NZ_JAIVFQ010000073.1"/>
</dbReference>
<dbReference type="Proteomes" id="UP001199525">
    <property type="component" value="Unassembled WGS sequence"/>
</dbReference>
<comment type="caution">
    <text evidence="1">The sequence shown here is derived from an EMBL/GenBank/DDBJ whole genome shotgun (WGS) entry which is preliminary data.</text>
</comment>
<protein>
    <submittedName>
        <fullName evidence="1">Uncharacterized protein</fullName>
    </submittedName>
</protein>
<reference evidence="1 2" key="1">
    <citation type="journal article" date="2021" name="Microorganisms">
        <title>Genome Evolution of Filamentous Cyanobacterium Nostoc Species: From Facultative Symbiosis to Free Living.</title>
        <authorList>
            <person name="Huo D."/>
            <person name="Li H."/>
            <person name="Cai F."/>
            <person name="Guo X."/>
            <person name="Qiao Z."/>
            <person name="Wang W."/>
            <person name="Yu G."/>
            <person name="Li R."/>
        </authorList>
    </citation>
    <scope>NUCLEOTIDE SEQUENCE [LARGE SCALE GENOMIC DNA]</scope>
    <source>
        <strain evidence="1 2">CHAB 5714</strain>
    </source>
</reference>
<organism evidence="1 2">
    <name type="scientific">Nostoc favosum CHAB5714</name>
    <dbReference type="NCBI Taxonomy" id="2780399"/>
    <lineage>
        <taxon>Bacteria</taxon>
        <taxon>Bacillati</taxon>
        <taxon>Cyanobacteriota</taxon>
        <taxon>Cyanophyceae</taxon>
        <taxon>Nostocales</taxon>
        <taxon>Nostocaceae</taxon>
        <taxon>Nostoc</taxon>
        <taxon>Nostoc favosum</taxon>
    </lineage>
</organism>
<accession>A0ABS8IHD3</accession>
<gene>
    <name evidence="1" type="ORF">LC586_30005</name>
</gene>
<keyword evidence="2" id="KW-1185">Reference proteome</keyword>
<evidence type="ECO:0000313" key="2">
    <source>
        <dbReference type="Proteomes" id="UP001199525"/>
    </source>
</evidence>
<name>A0ABS8IHD3_9NOSO</name>
<proteinExistence type="predicted"/>